<sequence length="402" mass="46646">MSETTRYIGLITAPGYPNEIGARLREELPSLLEYYVKEEIDWKIDYIEDPLIGGGAESKEILEATKKKKEEKEWDYAICLTDIPLFIEKRMIVAEANEDENISLISMPSFGSTLMIRRLRESIMQLVNEMYYGSSDEARERSAERIESKRSKHKDVDIDDSKNLMTNKFFGWLSPIKREAPDDREEDYMDVRFTVGRGGSISIRLMGGMVRANRPWNMFPAFLKILTIAFATGSYALVFPTLWLLSEHYTILRMCLLTIFSVIAMTLWIILIHRLWERKRDQSNDYTRKLYNATTFLTLLITVCIYYVMLFCLFLVGVFVFIPMGMLEEQLTSDPGLINYFYIAWIAASVSTVIGALGTALEDEDVVLNATYGYRQRQRHEQLKKKKENEEDEDKEKESLSK</sequence>
<dbReference type="EMBL" id="CDGG01000001">
    <property type="protein sequence ID" value="CEI80421.1"/>
    <property type="molecule type" value="Genomic_DNA"/>
</dbReference>
<feature type="transmembrane region" description="Helical" evidence="2">
    <location>
        <begin position="251"/>
        <end position="276"/>
    </location>
</feature>
<dbReference type="AlphaFoldDB" id="A0A0A1MMV3"/>
<dbReference type="STRING" id="545501.BN997_00224"/>
<evidence type="ECO:0000313" key="4">
    <source>
        <dbReference type="Proteomes" id="UP000040453"/>
    </source>
</evidence>
<evidence type="ECO:0000256" key="2">
    <source>
        <dbReference type="SAM" id="Phobius"/>
    </source>
</evidence>
<organism evidence="3 4">
    <name type="scientific">Oceanobacillus oncorhynchi</name>
    <dbReference type="NCBI Taxonomy" id="545501"/>
    <lineage>
        <taxon>Bacteria</taxon>
        <taxon>Bacillati</taxon>
        <taxon>Bacillota</taxon>
        <taxon>Bacilli</taxon>
        <taxon>Bacillales</taxon>
        <taxon>Bacillaceae</taxon>
        <taxon>Oceanobacillus</taxon>
    </lineage>
</organism>
<feature type="transmembrane region" description="Helical" evidence="2">
    <location>
        <begin position="221"/>
        <end position="245"/>
    </location>
</feature>
<dbReference type="RefSeq" id="WP_244882315.1">
    <property type="nucleotide sequence ID" value="NZ_CDGG01000001.1"/>
</dbReference>
<keyword evidence="2" id="KW-0472">Membrane</keyword>
<feature type="transmembrane region" description="Helical" evidence="2">
    <location>
        <begin position="296"/>
        <end position="322"/>
    </location>
</feature>
<protein>
    <recommendedName>
        <fullName evidence="5">5,10-methylene-tetrahydrofolate dehydrogenase</fullName>
    </recommendedName>
</protein>
<reference evidence="3 4" key="1">
    <citation type="submission" date="2014-11" db="EMBL/GenBank/DDBJ databases">
        <authorList>
            <person name="Urmite Genomes Urmite Genomes"/>
        </authorList>
    </citation>
    <scope>NUCLEOTIDE SEQUENCE [LARGE SCALE GENOMIC DNA]</scope>
    <source>
        <strain evidence="3 4">Oc5</strain>
    </source>
</reference>
<feature type="transmembrane region" description="Helical" evidence="2">
    <location>
        <begin position="342"/>
        <end position="361"/>
    </location>
</feature>
<evidence type="ECO:0000313" key="3">
    <source>
        <dbReference type="EMBL" id="CEI80421.1"/>
    </source>
</evidence>
<name>A0A0A1MMV3_9BACI</name>
<keyword evidence="2" id="KW-0812">Transmembrane</keyword>
<evidence type="ECO:0008006" key="5">
    <source>
        <dbReference type="Google" id="ProtNLM"/>
    </source>
</evidence>
<dbReference type="SUPFAM" id="SSF103473">
    <property type="entry name" value="MFS general substrate transporter"/>
    <property type="match status" value="1"/>
</dbReference>
<evidence type="ECO:0000256" key="1">
    <source>
        <dbReference type="SAM" id="MobiDB-lite"/>
    </source>
</evidence>
<proteinExistence type="predicted"/>
<feature type="region of interest" description="Disordered" evidence="1">
    <location>
        <begin position="378"/>
        <end position="402"/>
    </location>
</feature>
<gene>
    <name evidence="3" type="ORF">BN997_00224</name>
</gene>
<keyword evidence="2" id="KW-1133">Transmembrane helix</keyword>
<dbReference type="Proteomes" id="UP000040453">
    <property type="component" value="Unassembled WGS sequence"/>
</dbReference>
<accession>A0A0A1MMV3</accession>
<keyword evidence="4" id="KW-1185">Reference proteome</keyword>
<dbReference type="InterPro" id="IPR036259">
    <property type="entry name" value="MFS_trans_sf"/>
</dbReference>